<dbReference type="GO" id="GO:0006355">
    <property type="term" value="P:regulation of DNA-templated transcription"/>
    <property type="evidence" value="ECO:0007669"/>
    <property type="project" value="InterPro"/>
</dbReference>
<dbReference type="InterPro" id="IPR000792">
    <property type="entry name" value="Tscrpt_reg_LuxR_C"/>
</dbReference>
<dbReference type="SUPFAM" id="SSF46894">
    <property type="entry name" value="C-terminal effector domain of the bipartite response regulators"/>
    <property type="match status" value="1"/>
</dbReference>
<reference evidence="2 3" key="1">
    <citation type="submission" date="2017-11" db="EMBL/GenBank/DDBJ databases">
        <title>Genomic Encyclopedia of Archaeal and Bacterial Type Strains, Phase II (KMG-II): From Individual Species to Whole Genera.</title>
        <authorList>
            <person name="Goeker M."/>
        </authorList>
    </citation>
    <scope>NUCLEOTIDE SEQUENCE [LARGE SCALE GENOMIC DNA]</scope>
    <source>
        <strain evidence="2 3">DSM 28175</strain>
    </source>
</reference>
<comment type="caution">
    <text evidence="2">The sequence shown here is derived from an EMBL/GenBank/DDBJ whole genome shotgun (WGS) entry which is preliminary data.</text>
</comment>
<dbReference type="Proteomes" id="UP000242687">
    <property type="component" value="Unassembled WGS sequence"/>
</dbReference>
<dbReference type="GO" id="GO:0003677">
    <property type="term" value="F:DNA binding"/>
    <property type="evidence" value="ECO:0007669"/>
    <property type="project" value="InterPro"/>
</dbReference>
<dbReference type="EMBL" id="PGFJ01000001">
    <property type="protein sequence ID" value="PJJ85051.1"/>
    <property type="molecule type" value="Genomic_DNA"/>
</dbReference>
<dbReference type="AlphaFoldDB" id="A0A2H9VW72"/>
<evidence type="ECO:0000313" key="3">
    <source>
        <dbReference type="Proteomes" id="UP000242687"/>
    </source>
</evidence>
<sequence length="69" mass="8115">MKEPEFKQHQKFSVDLSRREMEILTLLAERFTNIEIADRLFTKKRSINGITKAYTMFVKSSIRMGRGCS</sequence>
<protein>
    <submittedName>
        <fullName evidence="2">Regulatory LuxR family protein</fullName>
    </submittedName>
</protein>
<organism evidence="2 3">
    <name type="scientific">Mucilaginibacter auburnensis</name>
    <dbReference type="NCBI Taxonomy" id="1457233"/>
    <lineage>
        <taxon>Bacteria</taxon>
        <taxon>Pseudomonadati</taxon>
        <taxon>Bacteroidota</taxon>
        <taxon>Sphingobacteriia</taxon>
        <taxon>Sphingobacteriales</taxon>
        <taxon>Sphingobacteriaceae</taxon>
        <taxon>Mucilaginibacter</taxon>
    </lineage>
</organism>
<feature type="domain" description="HTH luxR-type" evidence="1">
    <location>
        <begin position="16"/>
        <end position="48"/>
    </location>
</feature>
<keyword evidence="3" id="KW-1185">Reference proteome</keyword>
<accession>A0A2H9VW72</accession>
<dbReference type="RefSeq" id="WP_100341203.1">
    <property type="nucleotide sequence ID" value="NZ_PGFJ01000001.1"/>
</dbReference>
<evidence type="ECO:0000313" key="2">
    <source>
        <dbReference type="EMBL" id="PJJ85051.1"/>
    </source>
</evidence>
<dbReference type="Pfam" id="PF00196">
    <property type="entry name" value="GerE"/>
    <property type="match status" value="1"/>
</dbReference>
<dbReference type="Gene3D" id="1.10.10.10">
    <property type="entry name" value="Winged helix-like DNA-binding domain superfamily/Winged helix DNA-binding domain"/>
    <property type="match status" value="1"/>
</dbReference>
<name>A0A2H9VW72_9SPHI</name>
<dbReference type="InterPro" id="IPR016032">
    <property type="entry name" value="Sig_transdc_resp-reg_C-effctor"/>
</dbReference>
<dbReference type="InterPro" id="IPR036388">
    <property type="entry name" value="WH-like_DNA-bd_sf"/>
</dbReference>
<dbReference type="OrthoDB" id="9797341at2"/>
<proteinExistence type="predicted"/>
<evidence type="ECO:0000259" key="1">
    <source>
        <dbReference type="Pfam" id="PF00196"/>
    </source>
</evidence>
<gene>
    <name evidence="2" type="ORF">CLV57_2074</name>
</gene>